<keyword evidence="1" id="KW-0472">Membrane</keyword>
<name>A0A1T5PCD5_9BACT</name>
<keyword evidence="3" id="KW-1185">Reference proteome</keyword>
<evidence type="ECO:0000313" key="3">
    <source>
        <dbReference type="Proteomes" id="UP000190166"/>
    </source>
</evidence>
<keyword evidence="1" id="KW-0812">Transmembrane</keyword>
<dbReference type="SUPFAM" id="SSF47781">
    <property type="entry name" value="RuvA domain 2-like"/>
    <property type="match status" value="3"/>
</dbReference>
<dbReference type="GO" id="GO:0015627">
    <property type="term" value="C:type II protein secretion system complex"/>
    <property type="evidence" value="ECO:0007669"/>
    <property type="project" value="TreeGrafter"/>
</dbReference>
<organism evidence="2 3">
    <name type="scientific">Chitinophaga ginsengisegetis</name>
    <dbReference type="NCBI Taxonomy" id="393003"/>
    <lineage>
        <taxon>Bacteria</taxon>
        <taxon>Pseudomonadati</taxon>
        <taxon>Bacteroidota</taxon>
        <taxon>Chitinophagia</taxon>
        <taxon>Chitinophagales</taxon>
        <taxon>Chitinophagaceae</taxon>
        <taxon>Chitinophaga</taxon>
    </lineage>
</organism>
<dbReference type="STRING" id="393003.SAMN05660461_6323"/>
<evidence type="ECO:0000256" key="1">
    <source>
        <dbReference type="SAM" id="Phobius"/>
    </source>
</evidence>
<dbReference type="InterPro" id="IPR051675">
    <property type="entry name" value="Endo/Exo/Phosphatase_dom_1"/>
</dbReference>
<dbReference type="InterPro" id="IPR010994">
    <property type="entry name" value="RuvA_2-like"/>
</dbReference>
<dbReference type="Gene3D" id="1.10.150.280">
    <property type="entry name" value="AF1531-like domain"/>
    <property type="match status" value="1"/>
</dbReference>
<dbReference type="GO" id="GO:0015628">
    <property type="term" value="P:protein secretion by the type II secretion system"/>
    <property type="evidence" value="ECO:0007669"/>
    <property type="project" value="TreeGrafter"/>
</dbReference>
<sequence>MWKSFAREYLRFSRKERHGILMLALLMILTSYLPDLLFYFQRRPVTGSDDLKVAVTAFEAGLAAAEKESALTRGRYVHTGADPGNAVLFYFDPNTLPASGWQQLGVSERTATTIGKYLARGGHFRVPADLEKIYGLPPALCAQLIPYVRIADKGGNRFSGRYGPRNGPGNKDYSGGWGRASYYHGDSNVLYEGSKNKGRSYYRDSARDDASFTRYRKKPPAAPIDINTADSVAWQSLPGIGAGFARRIIAFRDRLGGFYAVEQVAECYGLPDSTFQKIQPFLQIGSSSLKKLDLNLTDEKSLAAHPYIRYKLARLIVQYRSSHAGFRSVSDLRSLPLVDEIIYRKIEHYIEIKY</sequence>
<gene>
    <name evidence="2" type="ORF">SAMN05660461_6323</name>
</gene>
<dbReference type="Gene3D" id="1.10.150.320">
    <property type="entry name" value="Photosystem II 12 kDa extrinsic protein"/>
    <property type="match status" value="1"/>
</dbReference>
<dbReference type="PANTHER" id="PTHR21180:SF32">
    <property type="entry name" value="ENDONUCLEASE_EXONUCLEASE_PHOSPHATASE FAMILY DOMAIN-CONTAINING PROTEIN 1"/>
    <property type="match status" value="1"/>
</dbReference>
<dbReference type="Pfam" id="PF12836">
    <property type="entry name" value="HHH_3"/>
    <property type="match status" value="2"/>
</dbReference>
<dbReference type="AlphaFoldDB" id="A0A1T5PCD5"/>
<feature type="transmembrane region" description="Helical" evidence="1">
    <location>
        <begin position="20"/>
        <end position="40"/>
    </location>
</feature>
<accession>A0A1T5PCD5</accession>
<reference evidence="2 3" key="1">
    <citation type="submission" date="2017-02" db="EMBL/GenBank/DDBJ databases">
        <authorList>
            <person name="Peterson S.W."/>
        </authorList>
    </citation>
    <scope>NUCLEOTIDE SEQUENCE [LARGE SCALE GENOMIC DNA]</scope>
    <source>
        <strain evidence="2 3">DSM 18108</strain>
    </source>
</reference>
<proteinExistence type="predicted"/>
<dbReference type="EMBL" id="FUZZ01000007">
    <property type="protein sequence ID" value="SKD10410.1"/>
    <property type="molecule type" value="Genomic_DNA"/>
</dbReference>
<dbReference type="RefSeq" id="WP_079473572.1">
    <property type="nucleotide sequence ID" value="NZ_FUZZ01000007.1"/>
</dbReference>
<protein>
    <submittedName>
        <fullName evidence="2">DNA uptake protein ComE</fullName>
    </submittedName>
</protein>
<evidence type="ECO:0000313" key="2">
    <source>
        <dbReference type="EMBL" id="SKD10410.1"/>
    </source>
</evidence>
<keyword evidence="1" id="KW-1133">Transmembrane helix</keyword>
<dbReference type="PANTHER" id="PTHR21180">
    <property type="entry name" value="ENDONUCLEASE/EXONUCLEASE/PHOSPHATASE FAMILY DOMAIN-CONTAINING PROTEIN 1"/>
    <property type="match status" value="1"/>
</dbReference>
<dbReference type="Proteomes" id="UP000190166">
    <property type="component" value="Unassembled WGS sequence"/>
</dbReference>